<proteinExistence type="predicted"/>
<evidence type="ECO:0000313" key="3">
    <source>
        <dbReference type="EMBL" id="GJE05281.1"/>
    </source>
</evidence>
<protein>
    <recommendedName>
        <fullName evidence="2">Helix-turn-helix domain-containing protein</fullName>
    </recommendedName>
</protein>
<keyword evidence="4" id="KW-1185">Reference proteome</keyword>
<name>A0ABQ4SSL3_9HYPH</name>
<feature type="compositionally biased region" description="Low complexity" evidence="1">
    <location>
        <begin position="91"/>
        <end position="100"/>
    </location>
</feature>
<gene>
    <name evidence="3" type="ORF">AOPFMNJM_0579</name>
</gene>
<feature type="domain" description="Helix-turn-helix" evidence="2">
    <location>
        <begin position="18"/>
        <end position="72"/>
    </location>
</feature>
<evidence type="ECO:0000256" key="1">
    <source>
        <dbReference type="SAM" id="MobiDB-lite"/>
    </source>
</evidence>
<sequence>MFTLMGATPAIFAFEKVFTIAEAADRLGISLSEAHHHVADGSLSAFKVGRGSLRRHLRVTDDDLDRFVAARRVGPTVRAPDRPSPGPRASGAVPAAARPLDAPRRARRAALPEGRPGAFLEALRARDGRA</sequence>
<dbReference type="Proteomes" id="UP001055102">
    <property type="component" value="Unassembled WGS sequence"/>
</dbReference>
<reference evidence="3" key="2">
    <citation type="submission" date="2021-08" db="EMBL/GenBank/DDBJ databases">
        <authorList>
            <person name="Tani A."/>
            <person name="Ola A."/>
            <person name="Ogura Y."/>
            <person name="Katsura K."/>
            <person name="Hayashi T."/>
        </authorList>
    </citation>
    <scope>NUCLEOTIDE SEQUENCE</scope>
    <source>
        <strain evidence="3">LMG 23639</strain>
    </source>
</reference>
<reference evidence="3" key="1">
    <citation type="journal article" date="2021" name="Front. Microbiol.">
        <title>Comprehensive Comparative Genomics and Phenotyping of Methylobacterium Species.</title>
        <authorList>
            <person name="Alessa O."/>
            <person name="Ogura Y."/>
            <person name="Fujitani Y."/>
            <person name="Takami H."/>
            <person name="Hayashi T."/>
            <person name="Sahin N."/>
            <person name="Tani A."/>
        </authorList>
    </citation>
    <scope>NUCLEOTIDE SEQUENCE</scope>
    <source>
        <strain evidence="3">LMG 23639</strain>
    </source>
</reference>
<dbReference type="EMBL" id="BPQR01000010">
    <property type="protein sequence ID" value="GJE05281.1"/>
    <property type="molecule type" value="Genomic_DNA"/>
</dbReference>
<comment type="caution">
    <text evidence="3">The sequence shown here is derived from an EMBL/GenBank/DDBJ whole genome shotgun (WGS) entry which is preliminary data.</text>
</comment>
<dbReference type="Pfam" id="PF12728">
    <property type="entry name" value="HTH_17"/>
    <property type="match status" value="1"/>
</dbReference>
<evidence type="ECO:0000259" key="2">
    <source>
        <dbReference type="Pfam" id="PF12728"/>
    </source>
</evidence>
<feature type="region of interest" description="Disordered" evidence="1">
    <location>
        <begin position="74"/>
        <end position="113"/>
    </location>
</feature>
<dbReference type="RefSeq" id="WP_238273972.1">
    <property type="nucleotide sequence ID" value="NZ_BPQR01000010.1"/>
</dbReference>
<organism evidence="3 4">
    <name type="scientific">Methylobacterium jeotgali</name>
    <dbReference type="NCBI Taxonomy" id="381630"/>
    <lineage>
        <taxon>Bacteria</taxon>
        <taxon>Pseudomonadati</taxon>
        <taxon>Pseudomonadota</taxon>
        <taxon>Alphaproteobacteria</taxon>
        <taxon>Hyphomicrobiales</taxon>
        <taxon>Methylobacteriaceae</taxon>
        <taxon>Methylobacterium</taxon>
    </lineage>
</organism>
<accession>A0ABQ4SSL3</accession>
<evidence type="ECO:0000313" key="4">
    <source>
        <dbReference type="Proteomes" id="UP001055102"/>
    </source>
</evidence>
<dbReference type="InterPro" id="IPR041657">
    <property type="entry name" value="HTH_17"/>
</dbReference>